<gene>
    <name evidence="1" type="ORF">SAMN05444352_12241</name>
</gene>
<name>A0A239JGE8_9PSED</name>
<dbReference type="InterPro" id="IPR018655">
    <property type="entry name" value="DUF2086"/>
</dbReference>
<keyword evidence="2" id="KW-1185">Reference proteome</keyword>
<dbReference type="Proteomes" id="UP000198407">
    <property type="component" value="Unassembled WGS sequence"/>
</dbReference>
<dbReference type="AlphaFoldDB" id="A0A239JGE8"/>
<protein>
    <submittedName>
        <fullName evidence="1">Oxygenase, catalysing oxidative methylation of damaged DNA</fullName>
    </submittedName>
</protein>
<evidence type="ECO:0000313" key="1">
    <source>
        <dbReference type="EMBL" id="SNT04900.1"/>
    </source>
</evidence>
<organism evidence="1 2">
    <name type="scientific">Pseudomonas japonica</name>
    <dbReference type="NCBI Taxonomy" id="256466"/>
    <lineage>
        <taxon>Bacteria</taxon>
        <taxon>Pseudomonadati</taxon>
        <taxon>Pseudomonadota</taxon>
        <taxon>Gammaproteobacteria</taxon>
        <taxon>Pseudomonadales</taxon>
        <taxon>Pseudomonadaceae</taxon>
        <taxon>Pseudomonas</taxon>
    </lineage>
</organism>
<accession>A0A239JGE8</accession>
<proteinExistence type="predicted"/>
<dbReference type="STRING" id="1215104.GCA_000730585_01047"/>
<sequence>MMPADLLERLDEDGFILLPGYLREAHFGSWGLLRTLQATFYPALAEVANHWRARFDQPGRYPRQFSEFQAQCRAAGQAVDPSRFTRLGEQDYLALRHRGADTLAFPLQMVALFSAPGEDFSGGELLLTEQRPRLQSRPLVVPLRHGDIAFFPSHRRPVAGGHGYYPITTRHAISRVRGGQRLGLELYFHLVATA</sequence>
<dbReference type="EMBL" id="FZOL01000022">
    <property type="protein sequence ID" value="SNT04900.1"/>
    <property type="molecule type" value="Genomic_DNA"/>
</dbReference>
<dbReference type="Pfam" id="PF09859">
    <property type="entry name" value="Oxygenase-NA"/>
    <property type="match status" value="1"/>
</dbReference>
<reference evidence="2" key="1">
    <citation type="submission" date="2017-06" db="EMBL/GenBank/DDBJ databases">
        <authorList>
            <person name="Varghese N."/>
            <person name="Submissions S."/>
        </authorList>
    </citation>
    <scope>NUCLEOTIDE SEQUENCE [LARGE SCALE GENOMIC DNA]</scope>
    <source>
        <strain evidence="2">DSM 22348</strain>
    </source>
</reference>
<evidence type="ECO:0000313" key="2">
    <source>
        <dbReference type="Proteomes" id="UP000198407"/>
    </source>
</evidence>
<dbReference type="OrthoDB" id="9781972at2"/>
<dbReference type="RefSeq" id="WP_042128584.1">
    <property type="nucleotide sequence ID" value="NZ_FZOL01000022.1"/>
</dbReference>